<comment type="caution">
    <text evidence="2">The sequence shown here is derived from an EMBL/GenBank/DDBJ whole genome shotgun (WGS) entry which is preliminary data.</text>
</comment>
<accession>A0A9P0YNI8</accession>
<organism evidence="2 3">
    <name type="scientific">Cuscuta europaea</name>
    <name type="common">European dodder</name>
    <dbReference type="NCBI Taxonomy" id="41803"/>
    <lineage>
        <taxon>Eukaryota</taxon>
        <taxon>Viridiplantae</taxon>
        <taxon>Streptophyta</taxon>
        <taxon>Embryophyta</taxon>
        <taxon>Tracheophyta</taxon>
        <taxon>Spermatophyta</taxon>
        <taxon>Magnoliopsida</taxon>
        <taxon>eudicotyledons</taxon>
        <taxon>Gunneridae</taxon>
        <taxon>Pentapetalae</taxon>
        <taxon>asterids</taxon>
        <taxon>lamiids</taxon>
        <taxon>Solanales</taxon>
        <taxon>Convolvulaceae</taxon>
        <taxon>Cuscuteae</taxon>
        <taxon>Cuscuta</taxon>
        <taxon>Cuscuta subgen. Cuscuta</taxon>
    </lineage>
</organism>
<feature type="compositionally biased region" description="Polar residues" evidence="1">
    <location>
        <begin position="36"/>
        <end position="45"/>
    </location>
</feature>
<sequence>MEYMSLDPRIHILRRTRDTTVTQWVLRRPDGPPSARKTSTQNMVQKSGELGVPVGQVSVDRGSVGQTLIGHRELPEPDFILNHFYILCTRPSSGPIVNGSPKPKTWEPSPHFFYQYSPWE</sequence>
<evidence type="ECO:0000313" key="3">
    <source>
        <dbReference type="Proteomes" id="UP001152484"/>
    </source>
</evidence>
<protein>
    <submittedName>
        <fullName evidence="2">Uncharacterized protein</fullName>
    </submittedName>
</protein>
<name>A0A9P0YNI8_CUSEU</name>
<evidence type="ECO:0000256" key="1">
    <source>
        <dbReference type="SAM" id="MobiDB-lite"/>
    </source>
</evidence>
<evidence type="ECO:0000313" key="2">
    <source>
        <dbReference type="EMBL" id="CAH9069717.1"/>
    </source>
</evidence>
<dbReference type="EMBL" id="CAMAPE010000005">
    <property type="protein sequence ID" value="CAH9069717.1"/>
    <property type="molecule type" value="Genomic_DNA"/>
</dbReference>
<reference evidence="2" key="1">
    <citation type="submission" date="2022-07" db="EMBL/GenBank/DDBJ databases">
        <authorList>
            <person name="Macas J."/>
            <person name="Novak P."/>
            <person name="Neumann P."/>
        </authorList>
    </citation>
    <scope>NUCLEOTIDE SEQUENCE</scope>
</reference>
<dbReference type="Proteomes" id="UP001152484">
    <property type="component" value="Unassembled WGS sequence"/>
</dbReference>
<keyword evidence="3" id="KW-1185">Reference proteome</keyword>
<proteinExistence type="predicted"/>
<dbReference type="AlphaFoldDB" id="A0A9P0YNI8"/>
<gene>
    <name evidence="2" type="ORF">CEURO_LOCUS3340</name>
</gene>
<feature type="region of interest" description="Disordered" evidence="1">
    <location>
        <begin position="26"/>
        <end position="56"/>
    </location>
</feature>